<dbReference type="SUPFAM" id="SSF52777">
    <property type="entry name" value="CoA-dependent acyltransferases"/>
    <property type="match status" value="10"/>
</dbReference>
<dbReference type="FunFam" id="3.30.559.30:FF:000001">
    <property type="entry name" value="Non-ribosomal peptide synthetase"/>
    <property type="match status" value="1"/>
</dbReference>
<dbReference type="Gene3D" id="3.40.50.980">
    <property type="match status" value="8"/>
</dbReference>
<dbReference type="InterPro" id="IPR025110">
    <property type="entry name" value="AMP-bd_C"/>
</dbReference>
<evidence type="ECO:0000256" key="1">
    <source>
        <dbReference type="ARBA" id="ARBA00001957"/>
    </source>
</evidence>
<dbReference type="InterPro" id="IPR010060">
    <property type="entry name" value="NRPS_synth"/>
</dbReference>
<comment type="similarity">
    <text evidence="2">Belongs to the ATP-dependent AMP-binding enzyme family.</text>
</comment>
<dbReference type="NCBIfam" id="NF003417">
    <property type="entry name" value="PRK04813.1"/>
    <property type="match status" value="4"/>
</dbReference>
<dbReference type="InterPro" id="IPR020806">
    <property type="entry name" value="PKS_PP-bd"/>
</dbReference>
<dbReference type="FunFam" id="3.40.50.12780:FF:000012">
    <property type="entry name" value="Non-ribosomal peptide synthetase"/>
    <property type="match status" value="2"/>
</dbReference>
<dbReference type="KEGG" id="poi:BOP93_10400"/>
<evidence type="ECO:0000256" key="5">
    <source>
        <dbReference type="ARBA" id="ARBA00022598"/>
    </source>
</evidence>
<dbReference type="RefSeq" id="WP_104502583.1">
    <property type="nucleotide sequence ID" value="NZ_CP018049.1"/>
</dbReference>
<dbReference type="PROSITE" id="PS50075">
    <property type="entry name" value="CARRIER"/>
    <property type="match status" value="4"/>
</dbReference>
<gene>
    <name evidence="7" type="ORF">BOP93_10400</name>
</gene>
<dbReference type="FunFam" id="3.30.300.30:FF:000010">
    <property type="entry name" value="Enterobactin synthetase component F"/>
    <property type="match status" value="4"/>
</dbReference>
<dbReference type="Gene3D" id="1.10.1200.10">
    <property type="entry name" value="ACP-like"/>
    <property type="match status" value="4"/>
</dbReference>
<evidence type="ECO:0000313" key="7">
    <source>
        <dbReference type="EMBL" id="AUZ45984.1"/>
    </source>
</evidence>
<organism evidence="7 8">
    <name type="scientific">Pseudomonas orientalis</name>
    <dbReference type="NCBI Taxonomy" id="76758"/>
    <lineage>
        <taxon>Bacteria</taxon>
        <taxon>Pseudomonadati</taxon>
        <taxon>Pseudomonadota</taxon>
        <taxon>Gammaproteobacteria</taxon>
        <taxon>Pseudomonadales</taxon>
        <taxon>Pseudomonadaceae</taxon>
        <taxon>Pseudomonas</taxon>
    </lineage>
</organism>
<dbReference type="GO" id="GO:0043041">
    <property type="term" value="P:amino acid activation for nonribosomal peptide biosynthetic process"/>
    <property type="evidence" value="ECO:0007669"/>
    <property type="project" value="UniProtKB-ARBA"/>
</dbReference>
<dbReference type="InterPro" id="IPR006162">
    <property type="entry name" value="Ppantetheine_attach_site"/>
</dbReference>
<dbReference type="Pfam" id="PF00550">
    <property type="entry name" value="PP-binding"/>
    <property type="match status" value="4"/>
</dbReference>
<dbReference type="NCBIfam" id="TIGR01720">
    <property type="entry name" value="NRPS-para261"/>
    <property type="match status" value="1"/>
</dbReference>
<dbReference type="Gene3D" id="3.30.559.30">
    <property type="entry name" value="Nonribosomal peptide synthetase, condensation domain"/>
    <property type="match status" value="5"/>
</dbReference>
<dbReference type="InterPro" id="IPR020845">
    <property type="entry name" value="AMP-binding_CS"/>
</dbReference>
<dbReference type="CDD" id="cd17646">
    <property type="entry name" value="A_NRPS_AB3403-like"/>
    <property type="match status" value="1"/>
</dbReference>
<evidence type="ECO:0000256" key="2">
    <source>
        <dbReference type="ARBA" id="ARBA00006432"/>
    </source>
</evidence>
<dbReference type="InterPro" id="IPR000873">
    <property type="entry name" value="AMP-dep_synth/lig_dom"/>
</dbReference>
<dbReference type="SUPFAM" id="SSF56801">
    <property type="entry name" value="Acetyl-CoA synthetase-like"/>
    <property type="match status" value="4"/>
</dbReference>
<dbReference type="Pfam" id="PF13193">
    <property type="entry name" value="AMP-binding_C"/>
    <property type="match status" value="4"/>
</dbReference>
<evidence type="ECO:0000259" key="6">
    <source>
        <dbReference type="PROSITE" id="PS50075"/>
    </source>
</evidence>
<evidence type="ECO:0000256" key="4">
    <source>
        <dbReference type="ARBA" id="ARBA00022553"/>
    </source>
</evidence>
<dbReference type="CDD" id="cd19543">
    <property type="entry name" value="DCL_NRPS"/>
    <property type="match status" value="1"/>
</dbReference>
<reference evidence="7 8" key="1">
    <citation type="journal article" date="2018" name="Front. Microbiol.">
        <title>Pseudomonas orientalis F9: A Potent Antagonist against Phytopathogens with Phytotoxic Effect in the Apple Flower.</title>
        <authorList>
            <person name="Zengerer V."/>
            <person name="Schmid M."/>
            <person name="Bieri M."/>
            <person name="Muller D.C."/>
            <person name="Remus-Emsermann M.N.P."/>
            <person name="Ahrens C.H."/>
            <person name="Pelludat C."/>
        </authorList>
    </citation>
    <scope>NUCLEOTIDE SEQUENCE [LARGE SCALE GENOMIC DNA]</scope>
    <source>
        <strain evidence="7 8">F9</strain>
    </source>
</reference>
<dbReference type="NCBIfam" id="NF004282">
    <property type="entry name" value="PRK05691.1"/>
    <property type="match status" value="5"/>
</dbReference>
<dbReference type="GO" id="GO:0072330">
    <property type="term" value="P:monocarboxylic acid biosynthetic process"/>
    <property type="evidence" value="ECO:0007669"/>
    <property type="project" value="UniProtKB-ARBA"/>
</dbReference>
<dbReference type="FunFam" id="3.30.559.10:FF:000012">
    <property type="entry name" value="Non-ribosomal peptide synthetase"/>
    <property type="match status" value="3"/>
</dbReference>
<dbReference type="PANTHER" id="PTHR45398">
    <property type="match status" value="1"/>
</dbReference>
<keyword evidence="5" id="KW-0436">Ligase</keyword>
<dbReference type="NCBIfam" id="TIGR01733">
    <property type="entry name" value="AA-adenyl-dom"/>
    <property type="match status" value="4"/>
</dbReference>
<protein>
    <submittedName>
        <fullName evidence="7">Non-ribosomal peptide synthetase</fullName>
    </submittedName>
</protein>
<evidence type="ECO:0000313" key="8">
    <source>
        <dbReference type="Proteomes" id="UP000239888"/>
    </source>
</evidence>
<dbReference type="Gene3D" id="3.30.559.10">
    <property type="entry name" value="Chloramphenicol acetyltransferase-like domain"/>
    <property type="match status" value="5"/>
</dbReference>
<feature type="domain" description="Carrier" evidence="6">
    <location>
        <begin position="3527"/>
        <end position="3602"/>
    </location>
</feature>
<dbReference type="FunFam" id="1.10.1200.10:FF:000005">
    <property type="entry name" value="Nonribosomal peptide synthetase 1"/>
    <property type="match status" value="3"/>
</dbReference>
<feature type="domain" description="Carrier" evidence="6">
    <location>
        <begin position="2499"/>
        <end position="2574"/>
    </location>
</feature>
<proteinExistence type="inferred from homology"/>
<dbReference type="Pfam" id="PF00668">
    <property type="entry name" value="Condensation"/>
    <property type="match status" value="5"/>
</dbReference>
<comment type="cofactor">
    <cofactor evidence="1">
        <name>pantetheine 4'-phosphate</name>
        <dbReference type="ChEBI" id="CHEBI:47942"/>
    </cofactor>
</comment>
<dbReference type="Proteomes" id="UP000239888">
    <property type="component" value="Chromosome"/>
</dbReference>
<dbReference type="FunFam" id="3.40.50.980:FF:000001">
    <property type="entry name" value="Non-ribosomal peptide synthetase"/>
    <property type="match status" value="4"/>
</dbReference>
<feature type="domain" description="Carrier" evidence="6">
    <location>
        <begin position="4583"/>
        <end position="4658"/>
    </location>
</feature>
<name>A0A2L0RW60_9PSED</name>
<dbReference type="Gene3D" id="2.30.38.10">
    <property type="entry name" value="Luciferase, Domain 3"/>
    <property type="match status" value="4"/>
</dbReference>
<dbReference type="InterPro" id="IPR045851">
    <property type="entry name" value="AMP-bd_C_sf"/>
</dbReference>
<dbReference type="InterPro" id="IPR009081">
    <property type="entry name" value="PP-bd_ACP"/>
</dbReference>
<dbReference type="CDD" id="cd19531">
    <property type="entry name" value="LCL_NRPS-like"/>
    <property type="match status" value="3"/>
</dbReference>
<dbReference type="SMART" id="SM00823">
    <property type="entry name" value="PKS_PP"/>
    <property type="match status" value="4"/>
</dbReference>
<dbReference type="Pfam" id="PF00501">
    <property type="entry name" value="AMP-binding"/>
    <property type="match status" value="4"/>
</dbReference>
<dbReference type="InterPro" id="IPR036736">
    <property type="entry name" value="ACP-like_sf"/>
</dbReference>
<feature type="domain" description="Carrier" evidence="6">
    <location>
        <begin position="1009"/>
        <end position="1083"/>
    </location>
</feature>
<keyword evidence="3" id="KW-0596">Phosphopantetheine</keyword>
<dbReference type="FunFam" id="3.40.50.980:FF:000002">
    <property type="entry name" value="Enterobactin synthetase component F"/>
    <property type="match status" value="1"/>
</dbReference>
<dbReference type="InterPro" id="IPR001242">
    <property type="entry name" value="Condensation_dom"/>
</dbReference>
<dbReference type="PROSITE" id="PS00455">
    <property type="entry name" value="AMP_BINDING"/>
    <property type="match status" value="4"/>
</dbReference>
<dbReference type="CDD" id="cd17649">
    <property type="entry name" value="A_NRPS_PvdJ-like"/>
    <property type="match status" value="2"/>
</dbReference>
<dbReference type="GO" id="GO:0031177">
    <property type="term" value="F:phosphopantetheine binding"/>
    <property type="evidence" value="ECO:0007669"/>
    <property type="project" value="InterPro"/>
</dbReference>
<dbReference type="FunFam" id="1.10.1200.10:FF:000016">
    <property type="entry name" value="Non-ribosomal peptide synthase"/>
    <property type="match status" value="1"/>
</dbReference>
<dbReference type="CDD" id="cd12116">
    <property type="entry name" value="A_NRPS_Ta1_like"/>
    <property type="match status" value="1"/>
</dbReference>
<keyword evidence="4" id="KW-0597">Phosphoprotein</keyword>
<dbReference type="GO" id="GO:0044550">
    <property type="term" value="P:secondary metabolite biosynthetic process"/>
    <property type="evidence" value="ECO:0007669"/>
    <property type="project" value="UniProtKB-ARBA"/>
</dbReference>
<dbReference type="FunFam" id="2.30.38.10:FF:000001">
    <property type="entry name" value="Non-ribosomal peptide synthetase PvdI"/>
    <property type="match status" value="3"/>
</dbReference>
<dbReference type="CDD" id="cd19534">
    <property type="entry name" value="E_NRPS"/>
    <property type="match status" value="1"/>
</dbReference>
<dbReference type="InterPro" id="IPR023213">
    <property type="entry name" value="CAT-like_dom_sf"/>
</dbReference>
<dbReference type="GO" id="GO:0016874">
    <property type="term" value="F:ligase activity"/>
    <property type="evidence" value="ECO:0007669"/>
    <property type="project" value="UniProtKB-KW"/>
</dbReference>
<accession>A0A2L0RW60</accession>
<dbReference type="PANTHER" id="PTHR45398:SF1">
    <property type="entry name" value="ENZYME, PUTATIVE (JCVI)-RELATED"/>
    <property type="match status" value="1"/>
</dbReference>
<dbReference type="InterPro" id="IPR010071">
    <property type="entry name" value="AA_adenyl_dom"/>
</dbReference>
<dbReference type="EMBL" id="CP018049">
    <property type="protein sequence ID" value="AUZ45984.1"/>
    <property type="molecule type" value="Genomic_DNA"/>
</dbReference>
<dbReference type="Gene3D" id="3.30.300.30">
    <property type="match status" value="4"/>
</dbReference>
<dbReference type="PROSITE" id="PS00012">
    <property type="entry name" value="PHOSPHOPANTETHEINE"/>
    <property type="match status" value="3"/>
</dbReference>
<sequence length="4678" mass="514851">MNAEDSLKLARRFIGLPLEKRQVFLQALQKEGVDFSRFPIPAGVEAEDRQALSYAQQRMWFLWQLDPASGAYNLPGAVRLKGVLSLDALDQAFASLVARHETLRTVFQRQADERLAQVPIEPSGVVEHLDLSNLAPADREQAVNAAATRQSLLPFDLEHGPLLRVQLLKLDAHEHVLLLTLHHIVSDGWSMNVLIDEFIRFYDAHERNEAPQLPALAIQYSDYALWQRRWLEAGEQARQLQYWQARLGDEHPVLELPTDRPRPAMPSYQGTRHTFEIDPALATQLRTCAQKHNVTLFMLLLGAFNVLLHRYTGQGDIRVGVPIANRNRTEVEGLIGFFVNTQVLRTELTGQTRVAELLQAIKEHALGAQAHQELPFERLVEALKVERSLSHTPLFQVMYNHQPVVADIACVSTASGLELALVEWQGRTTQFDLTLDTYEKSGTLHAALTYANDLFDAPSIQRMARHWISLLQAMVADGEQRIGELPMLGADEQQVLVKAWNHTAAPYPTERAIHHLIEDQAQRTPDAPALVFGEVTLTYAQLDARANQLAHALRERGVGPDVLVGICVERSIDMVVGLLAILKAGGAYVPLDPEYPEERLAYMIDDSGITLLLSQQNLLARLPTAGIQVIALDQPADWLDAYSSASPNVTLHGLNLAYVIYTSGSTGKPKGAGNSHRALVNRLCWMQQAYALDASDAVLQKTPFSFDVSVWEFFWPLMTGARLVVAAPGEHREPARLIETIERHAITTLHFVPSMLQAFIHEPGAGACASLKRIVCSGEALPLDAQRQVFARLANAALYNLYGPTEAAIDVTHWTCIDEGADSVPIGRPIANLGTYVLDAQLNPVPAGVAGELYLGGTGLARSYHRRPALTAERFVPSPFVAAERLYRTGDRVRQRADGVIEYLGRLDHQVKLRGLRIELGEIETRLMQHPQVREAVVLVHGGKQLVAYLVLESEAVGDLRAWLLNSLPEYMVPTHFITLARLPVTANGKLDRKALPLPDTAPQQAFAAPENPLQQALAAIWSSVLGIEAVGLDDNFFELGGDSIISIQVVSRARQAGIRLSPRDLFQYQSVRSLALVASFDELNAIDQGPVSGEVILTPVQQGFFAQAIPARQHWNQSLLLTPRETLEFSRLDAAVMQLIRHHDALRLRFVAQGEGWQQHHAAQVGASVLWQARAGSDAEFAALCDEAQRSLDLEHGPLLRAALVDMADGTQRLLLVVHHLVVDGVSWRILLEDLQQAYREQTLPAKTSAYQHWAQRLQDHAQALDHQLPYWQAQSIDAELPCDHPEGGLQNRLGAKLETRLDAEHTRQLLQEAPAAYRTHVNDLLLTALARVVSRWSGQPAALIQLEGHGREDLFDGIDLTRTVGWFTSLFPLRLQADGELSGAIKAVKEQLRAVPDKGLGYGLLRYLGAPQARESLAGLAAPRITFNYLGQFDRQFDESALFVPAAEGSGQAQDPEAPLANWLTVEGQVYGGELALQWGFSREMFEPSTIQRLADEYAAELKTLIEHCCATPAGQVTPSDFPLARVTQAQLDALPVAGPAIADLYPLSPMQQGMLFHTLLEPEAQAYINQLRLDIDGLDLLAFGRAWQAALDRHDILRSSFHWLGLDSAHQVIRRQVDLQLQVIEDPRADFDALANAERERGFELNAAPLFRLVLVRGAGTTWQLIFTSHHILMDGWSNAQLLGEVLAHYAGQAVPAPLGQFRDYLGWLQQQGNGEAFWKAELAPLPAPTRLAQALRAPVDGAGTAEHHVVLGSDFTQRLGEFARQHKVTLNTLLQGAWSLLLQRYTGQACVAFGATVAGRSAPLPGIEQQLGLFINTLPIISAASPAQSAASWLSQLQAQNLSLRDHEHVPLYDIQGWAGQQGAALFDTLLVFENFPVAEALKQGAPAGLTFGPLHNHERTHYPLTLGIELGTGLRLEFSYDRAQFSASQVTRLGDNLHHLLAQLLADAHVPLGNLRLLDATAQRDVLALSQLPATARGHQHAHERIAAQAQATPDALAVQAGSERLSYAQLNARANRLAHRLLALGVGPGQRVGLASRRGPQLIVSLLAVLKSGAAYVPLDPKYPAERLAYMLADSRLDLLLSETGLLTDVPLPVGLTRVDFSATGDELADCPATNPPNHAAAADLAYVIYTSGSTGQPKGVAIDHAALGQFCDSAVVYSQLSAQDRVLQFATFSFDGFVEQCYPPLCVGAALIMRGDDLWDAGQLAREIVEQGVTLADLPAAYWYLLAKECAMHQRSLGRLRQVHVGGEAMSVEGLRAWHAAGLGGVRLVNTYGPTEATVVSSVHACQLDDASDAFGVPIGRAIEGRSLYVLDSGFQLLATDGVGELCIGAEAGLAQRYFDRPALTAERFLPDPFSAVPGARLYRSGDLARYNEAGALEYVGRIDHQVKIRGLRIEMGEIEAGLQALPQVREAAVLALPSATGTQLVAYVVPAAGIALDTQALAARLRQSLPDYMVPGQWVVLDALPLNNNGKLDRRALPAPDLNQHTQAYVAPHSPLQIQLAAIWQAVLQVEQVGLEDHFFERGGHSLLATQVISRVRHALNLEVPLRALFEQPTLHAFADACAALQVSAAQPLVALERDHPLALSFAQERQWFLWQLDPASAAYHVPTALHLRGQLDIAALEQAFQALVQRHEPLRTTFVEQGEQTLQLIHPALTVAIERQRVEVAAIEQAVAEEIQRPFDLRSGPLMRVKLLEVAAQHHVLVITQHHIISDGWSMQVMVDELVALYQGDSPLPALPVQYADYAQWQRDWMAAGEKQRQLDYWCTRLGSEHPVLELPLDHPRPAVQSHRGARQKIHLDSTLVAELKALAQRQDVTLFMLLLASFQAVLHRYSGQSEIRVGVPIANRTRLETERLVGFFVNTQVMQAELQGQMPFAQLLAQVKQRALEAQAHQDLPFEQLVEALQPERSLSHNPLFQVMFNHQDSLRAGAVHVPGLALQPLDWAVHTTQFDLNLETEESADGLWASLTYATDLFEPATLERLAGHWHNLLRAVVRDESQALNELAMLSAPQWQQMIEDWNHTPADYPHEQCVHQVFEAQALARPDAIALRFNGDSLSYAELNRRANRLAHRLIAAGVGPDVLVAVHVERSLDMVVGLLATLKAGGAYVPLDPQFPAERLAFMLEDSNARVLLTQAHLRGRLVQPQDLQVLLTDDCDGDAHNPQVEVTPEHLAYVIYTSGSTGTPKGVMVRHRALCSFTCGMADTLSIGGDARLLSLTTFSFDIFALELFVPLSVGATVLLSEQAMALDPEAILDLAHNQAANVLQATPSTWRMLLDSPRAHLLRGIQCLCGGEALPADLAQRLLDLQGPVWNLYGPTETTIWSAAHRLHEAQPFVGRPIANTSLFILNAGLTPCPQGAAGELLIGGVGLARGYHARPALTAERFVPDPFGPPGARLYRTGDLARYREDGVVEYIGRVDHQVKVRGFRIELGEIEACLREYPGVREAVVLADNDRLIAYLVTTTAVDSQACKTALRERLPDYMVPAHLLILERLPLTPNGKLDRKALPKVDAGQLRKGHLAPVTAREQQVAAIWAEVLEVPQVGLDDHFFELGGHSLLATRVVSRVRQALALEVALKTLFEQPLLGDFVRALGEEGSTAPALLKADRTQPLPLSYAQERQWFLWQLDPQSAAYHIPSALRLHGPLNEAALQRSFDTLLARHESLRTHLRQEATGAVQVIEAVGRIAIDRSACEYADLKATVAAEVARPFDLLRGPLLRVTLLRLAEDDHVLVLVQHHIVSDGWSMQLMVEELVQLYAAFSQGQTADLPALPIQYADYAVWQRTWMEAGEQTRQLAYWREQLGGEQPVLELPFDFPRPALPSHRGARLGIDLAPGLLEGLRTLARNAGVTLPMVLLASYQALLHRYSGQEDVRVGVPVANRNRLETEGLIGFFVNTQVLKADLHGQMSVEQLLRQVRQRSLDAQAHQDLPFEQLVQALHPERSLSLSPLFQVLFNHRVTSAERQLQQLTDLHIEVLGWDDGVAQFDLALDVEESPTALHASLSYATDLFAPATIARMAGHWQNLLQAMVADQTQAIGQLRVLDQHEQQHILQLWNRTDAGYPSQRLVHDLVADRARETPHAVAVKLDAHTLSYAELDTQANRLAHALIARGVGPEVRVAIAMPRSAEIMVAFLAVLKAGGVYVPLDIEYPRDRLLYMMQDSRAQLLLSHTRALAQLPVPDGLETLAIDCSEQWAHCSDRAPNVALDGDNLAYVIYTSGSTGMPKGVAVSHGPLVAHIIATGERYETRPADCELHFMSFAFDGAHEGWMHPLINGASVLIRDDSLWLPEYTYEQMHRHNVTMAVFPPVYLQQLAEHAERDGNPPAVRVYCFGGDAVAQASYDLAWRALKPTYLFNGYGPTETVVTPLLWKARKGDPCGAVYAPIGTLLGNRSGYVLDAQLNLQPIGVAGELYLGGEGVARGYLERPALTAERFVPDPFGKPGSRVYRSGDLTRGRPDGVVDYLGRVDHQVKIRGFRIELGEIEARLREQDSVGETVVVAQDGPTGKQLVAYVVPADATLADQAEFRDSLRRALKSGLPDYMVPAHFVFLAQMPLTPNGKLDRKGLPLPDASQMQQQYVAPHTELEQQIAAIWADVLHLAQVGLNDNFFEVGGHSLLAIQITSRVQAELGLDVPLMELFQTESLRAYVQAAATFRAGSVEDFDDLRDFLSELEAI</sequence>
<evidence type="ECO:0000256" key="3">
    <source>
        <dbReference type="ARBA" id="ARBA00022450"/>
    </source>
</evidence>
<dbReference type="SUPFAM" id="SSF47336">
    <property type="entry name" value="ACP-like"/>
    <property type="match status" value="4"/>
</dbReference>